<dbReference type="PANTHER" id="PTHR18939">
    <property type="entry name" value="RIBOSOME BINDING PROTEIN-1"/>
    <property type="match status" value="1"/>
</dbReference>
<evidence type="ECO:0000313" key="5">
    <source>
        <dbReference type="Proteomes" id="UP001458880"/>
    </source>
</evidence>
<comment type="caution">
    <text evidence="4">The sequence shown here is derived from an EMBL/GenBank/DDBJ whole genome shotgun (WGS) entry which is preliminary data.</text>
</comment>
<sequence>MQTRYLEGPAPKIVHTVLAQKAKSKSLCYIIYSNKMMMDWQTGLVWLGFVLISAAILLFISMVVTKEKSYEEAIAEQRQQASMLLGTQTKTKIKDKKQKKAGKKVKEKVQSVINDAETAEDSDHPDTISTVSADMSSSDPQIKHHVEFKEPQILEEPVKEIVKRRTKKDKIRPILLSRDMSLEKIVQVDEVPPANHFEQLHPKDDFELMHSQIIHKDEAIKPEHVPKEKPIKQKQNAAKNETNKTDSEPIEPKSNKKTAKHHTSEIVVQSPVEKEPSIEEAVVEKVNVVPQSNGFVSGANANGGKEKKKKKSEQNTIQQLAGDKQGVNLQILTTLVRKAELSRSEVQILIDMLLNKQHEAPAVIDEWSEGKADPVQKLKKQLAEKDKLLIEEQEALIGAQAKLKEVRAEQVNERSQLQQRLRGLEEALNSKQLELQATNNRMHGLNQKLQTLQTQINDEMMKNRKLLDDNNALQMHRQQIEIRVKQDDDVKETMQNDIRSLTEQFENQKALILHQQYELSQKDEVIKQLEEQRIDMERHLNINIIQDNECKAEIQQLKTACQQHIEEIRRLELNKAQSIGELKVQQEEHEKIMSQLNQELQRLKDENRDLEVCRENEVIEDKKTQVKIKNLQNELSSQLAVVERLQTELELQRDKNNELRKKNWKVMEALNEAENRNKKQTTINREGEIAAIKQQEQLQQKTLLERLFPNIKLSDSLLYDQWISQMECAIESYIKDLERPKTPEAVDNTEILKLQLQLQKNKQSLDEYDNLLNKLQKRTAQTEIEWRKEIEIKNAEITAKEKLIIEKNTRLNALEKEVGAVKENSLQLRLQLSELEVQLGAEKELNQRLTSDNTLRLNQNTPSDAALQVERLNEEMNRMSEQLLEEQKINNELKIQVEAINNLSTKTINHSNTSNGPAVTVENNGN</sequence>
<dbReference type="EMBL" id="JASPKY010000104">
    <property type="protein sequence ID" value="KAK9737157.1"/>
    <property type="molecule type" value="Genomic_DNA"/>
</dbReference>
<feature type="coiled-coil region" evidence="1">
    <location>
        <begin position="375"/>
        <end position="676"/>
    </location>
</feature>
<keyword evidence="1" id="KW-0175">Coiled coil</keyword>
<reference evidence="4 5" key="1">
    <citation type="journal article" date="2024" name="BMC Genomics">
        <title>De novo assembly and annotation of Popillia japonica's genome with initial clues to its potential as an invasive pest.</title>
        <authorList>
            <person name="Cucini C."/>
            <person name="Boschi S."/>
            <person name="Funari R."/>
            <person name="Cardaioli E."/>
            <person name="Iannotti N."/>
            <person name="Marturano G."/>
            <person name="Paoli F."/>
            <person name="Bruttini M."/>
            <person name="Carapelli A."/>
            <person name="Frati F."/>
            <person name="Nardi F."/>
        </authorList>
    </citation>
    <scope>NUCLEOTIDE SEQUENCE [LARGE SCALE GENOMIC DNA]</scope>
    <source>
        <strain evidence="4">DMR45628</strain>
    </source>
</reference>
<dbReference type="Proteomes" id="UP001458880">
    <property type="component" value="Unassembled WGS sequence"/>
</dbReference>
<evidence type="ECO:0008006" key="6">
    <source>
        <dbReference type="Google" id="ProtNLM"/>
    </source>
</evidence>
<feature type="region of interest" description="Disordered" evidence="2">
    <location>
        <begin position="218"/>
        <end position="272"/>
    </location>
</feature>
<protein>
    <recommendedName>
        <fullName evidence="6">Kinectin</fullName>
    </recommendedName>
</protein>
<name>A0AAW1LRQ4_POPJA</name>
<feature type="region of interest" description="Disordered" evidence="2">
    <location>
        <begin position="294"/>
        <end position="315"/>
    </location>
</feature>
<organism evidence="4 5">
    <name type="scientific">Popillia japonica</name>
    <name type="common">Japanese beetle</name>
    <dbReference type="NCBI Taxonomy" id="7064"/>
    <lineage>
        <taxon>Eukaryota</taxon>
        <taxon>Metazoa</taxon>
        <taxon>Ecdysozoa</taxon>
        <taxon>Arthropoda</taxon>
        <taxon>Hexapoda</taxon>
        <taxon>Insecta</taxon>
        <taxon>Pterygota</taxon>
        <taxon>Neoptera</taxon>
        <taxon>Endopterygota</taxon>
        <taxon>Coleoptera</taxon>
        <taxon>Polyphaga</taxon>
        <taxon>Scarabaeiformia</taxon>
        <taxon>Scarabaeidae</taxon>
        <taxon>Rutelinae</taxon>
        <taxon>Popillia</taxon>
    </lineage>
</organism>
<keyword evidence="5" id="KW-1185">Reference proteome</keyword>
<evidence type="ECO:0000256" key="2">
    <source>
        <dbReference type="SAM" id="MobiDB-lite"/>
    </source>
</evidence>
<evidence type="ECO:0000313" key="4">
    <source>
        <dbReference type="EMBL" id="KAK9737157.1"/>
    </source>
</evidence>
<dbReference type="AlphaFoldDB" id="A0AAW1LRQ4"/>
<keyword evidence="3" id="KW-1133">Transmembrane helix</keyword>
<dbReference type="GO" id="GO:0005789">
    <property type="term" value="C:endoplasmic reticulum membrane"/>
    <property type="evidence" value="ECO:0007669"/>
    <property type="project" value="TreeGrafter"/>
</dbReference>
<accession>A0AAW1LRQ4</accession>
<proteinExistence type="predicted"/>
<keyword evidence="3" id="KW-0812">Transmembrane</keyword>
<gene>
    <name evidence="4" type="ORF">QE152_g10940</name>
</gene>
<dbReference type="PANTHER" id="PTHR18939:SF4">
    <property type="entry name" value="RIBOSOME-BINDING PROTEIN 1"/>
    <property type="match status" value="1"/>
</dbReference>
<feature type="compositionally biased region" description="Basic and acidic residues" evidence="2">
    <location>
        <begin position="241"/>
        <end position="254"/>
    </location>
</feature>
<dbReference type="InterPro" id="IPR040248">
    <property type="entry name" value="RRBP1"/>
</dbReference>
<feature type="compositionally biased region" description="Basic and acidic residues" evidence="2">
    <location>
        <begin position="218"/>
        <end position="231"/>
    </location>
</feature>
<feature type="transmembrane region" description="Helical" evidence="3">
    <location>
        <begin position="44"/>
        <end position="64"/>
    </location>
</feature>
<feature type="coiled-coil region" evidence="1">
    <location>
        <begin position="758"/>
        <end position="896"/>
    </location>
</feature>
<evidence type="ECO:0000256" key="1">
    <source>
        <dbReference type="SAM" id="Coils"/>
    </source>
</evidence>
<keyword evidence="3" id="KW-0472">Membrane</keyword>
<evidence type="ECO:0000256" key="3">
    <source>
        <dbReference type="SAM" id="Phobius"/>
    </source>
</evidence>